<dbReference type="PROSITE" id="PS50943">
    <property type="entry name" value="HTH_CROC1"/>
    <property type="match status" value="1"/>
</dbReference>
<dbReference type="Pfam" id="PF01381">
    <property type="entry name" value="HTH_3"/>
    <property type="match status" value="1"/>
</dbReference>
<proteinExistence type="predicted"/>
<dbReference type="SUPFAM" id="SSF47413">
    <property type="entry name" value="lambda repressor-like DNA-binding domains"/>
    <property type="match status" value="1"/>
</dbReference>
<evidence type="ECO:0000313" key="4">
    <source>
        <dbReference type="Proteomes" id="UP001556617"/>
    </source>
</evidence>
<evidence type="ECO:0000256" key="1">
    <source>
        <dbReference type="ARBA" id="ARBA00023125"/>
    </source>
</evidence>
<feature type="domain" description="HTH cro/C1-type" evidence="2">
    <location>
        <begin position="30"/>
        <end position="84"/>
    </location>
</feature>
<keyword evidence="4" id="KW-1185">Reference proteome</keyword>
<dbReference type="InterPro" id="IPR001387">
    <property type="entry name" value="Cro/C1-type_HTH"/>
</dbReference>
<dbReference type="EMBL" id="JBFPER010000001">
    <property type="protein sequence ID" value="MEX0379823.1"/>
    <property type="molecule type" value="Genomic_DNA"/>
</dbReference>
<dbReference type="SMART" id="SM00530">
    <property type="entry name" value="HTH_XRE"/>
    <property type="match status" value="1"/>
</dbReference>
<dbReference type="Gene3D" id="1.10.260.40">
    <property type="entry name" value="lambda repressor-like DNA-binding domains"/>
    <property type="match status" value="1"/>
</dbReference>
<dbReference type="PANTHER" id="PTHR46558">
    <property type="entry name" value="TRACRIPTIONAL REGULATORY PROTEIN-RELATED-RELATED"/>
    <property type="match status" value="1"/>
</dbReference>
<dbReference type="Proteomes" id="UP001556617">
    <property type="component" value="Unassembled WGS sequence"/>
</dbReference>
<organism evidence="3 4">
    <name type="scientific">Leuconostoc aquikimchii</name>
    <dbReference type="NCBI Taxonomy" id="3236804"/>
    <lineage>
        <taxon>Bacteria</taxon>
        <taxon>Bacillati</taxon>
        <taxon>Bacillota</taxon>
        <taxon>Bacilli</taxon>
        <taxon>Lactobacillales</taxon>
        <taxon>Lactobacillaceae</taxon>
        <taxon>Leuconostoc</taxon>
    </lineage>
</organism>
<name>A0ABV3S0A8_9LACO</name>
<comment type="caution">
    <text evidence="3">The sequence shown here is derived from an EMBL/GenBank/DDBJ whole genome shotgun (WGS) entry which is preliminary data.</text>
</comment>
<dbReference type="RefSeq" id="WP_367973116.1">
    <property type="nucleotide sequence ID" value="NZ_JBFPEQ010000001.1"/>
</dbReference>
<dbReference type="CDD" id="cd00093">
    <property type="entry name" value="HTH_XRE"/>
    <property type="match status" value="1"/>
</dbReference>
<evidence type="ECO:0000259" key="2">
    <source>
        <dbReference type="PROSITE" id="PS50943"/>
    </source>
</evidence>
<gene>
    <name evidence="3" type="ORF">AB3K24_00400</name>
</gene>
<dbReference type="PANTHER" id="PTHR46558:SF13">
    <property type="entry name" value="HTH-TYPE TRANSCRIPTIONAL REGULATOR IMMR"/>
    <property type="match status" value="1"/>
</dbReference>
<accession>A0ABV3S0A8</accession>
<dbReference type="InterPro" id="IPR010982">
    <property type="entry name" value="Lambda_DNA-bd_dom_sf"/>
</dbReference>
<evidence type="ECO:0000313" key="3">
    <source>
        <dbReference type="EMBL" id="MEX0379823.1"/>
    </source>
</evidence>
<keyword evidence="1" id="KW-0238">DNA-binding</keyword>
<protein>
    <submittedName>
        <fullName evidence="3">Helix-turn-helix domain-containing protein</fullName>
    </submittedName>
</protein>
<sequence>MIDKDNFYKLNEDDLAAISGGSSEDIAQNLKSLRKTLGYKRSELAIMLNISSSTIAKYESGSRIPDIDTIIQLAELFNTNVNNLIYK</sequence>
<reference evidence="3 4" key="1">
    <citation type="submission" date="2024-07" db="EMBL/GenBank/DDBJ databases">
        <authorList>
            <person name="Yun M."/>
        </authorList>
    </citation>
    <scope>NUCLEOTIDE SEQUENCE [LARGE SCALE GENOMIC DNA]</scope>
    <source>
        <strain evidence="3 4">MS01</strain>
    </source>
</reference>